<keyword evidence="3" id="KW-1185">Reference proteome</keyword>
<name>A0A848DG88_9PSEU</name>
<evidence type="ECO:0000259" key="1">
    <source>
        <dbReference type="Pfam" id="PF18741"/>
    </source>
</evidence>
<dbReference type="RefSeq" id="WP_169411818.1">
    <property type="nucleotide sequence ID" value="NZ_JAAXKZ010000020.1"/>
</dbReference>
<protein>
    <submittedName>
        <fullName evidence="2">DUF559 domain-containing protein</fullName>
    </submittedName>
</protein>
<dbReference type="EMBL" id="JAAXKZ010000020">
    <property type="protein sequence ID" value="NMH91575.1"/>
    <property type="molecule type" value="Genomic_DNA"/>
</dbReference>
<dbReference type="AlphaFoldDB" id="A0A848DG88"/>
<dbReference type="SUPFAM" id="SSF52980">
    <property type="entry name" value="Restriction endonuclease-like"/>
    <property type="match status" value="1"/>
</dbReference>
<dbReference type="InterPro" id="IPR049468">
    <property type="entry name" value="Restrct_endonuc-II-like_dom"/>
</dbReference>
<feature type="domain" description="Restriction endonuclease type II-like" evidence="1">
    <location>
        <begin position="195"/>
        <end position="283"/>
    </location>
</feature>
<dbReference type="Proteomes" id="UP000586918">
    <property type="component" value="Unassembled WGS sequence"/>
</dbReference>
<comment type="caution">
    <text evidence="2">The sequence shown here is derived from an EMBL/GenBank/DDBJ whole genome shotgun (WGS) entry which is preliminary data.</text>
</comment>
<dbReference type="Pfam" id="PF18741">
    <property type="entry name" value="MTES_1575"/>
    <property type="match status" value="1"/>
</dbReference>
<proteinExistence type="predicted"/>
<organism evidence="2 3">
    <name type="scientific">Pseudonocardia bannensis</name>
    <dbReference type="NCBI Taxonomy" id="630973"/>
    <lineage>
        <taxon>Bacteria</taxon>
        <taxon>Bacillati</taxon>
        <taxon>Actinomycetota</taxon>
        <taxon>Actinomycetes</taxon>
        <taxon>Pseudonocardiales</taxon>
        <taxon>Pseudonocardiaceae</taxon>
        <taxon>Pseudonocardia</taxon>
    </lineage>
</organism>
<reference evidence="2 3" key="1">
    <citation type="submission" date="2020-04" db="EMBL/GenBank/DDBJ databases">
        <authorList>
            <person name="Klaysubun C."/>
            <person name="Duangmal K."/>
            <person name="Lipun K."/>
        </authorList>
    </citation>
    <scope>NUCLEOTIDE SEQUENCE [LARGE SCALE GENOMIC DNA]</scope>
    <source>
        <strain evidence="2 3">DSM 45300</strain>
    </source>
</reference>
<evidence type="ECO:0000313" key="2">
    <source>
        <dbReference type="EMBL" id="NMH91575.1"/>
    </source>
</evidence>
<evidence type="ECO:0000313" key="3">
    <source>
        <dbReference type="Proteomes" id="UP000586918"/>
    </source>
</evidence>
<dbReference type="Gene3D" id="3.40.960.10">
    <property type="entry name" value="VSR Endonuclease"/>
    <property type="match status" value="1"/>
</dbReference>
<sequence>MSVNSYLLRQAGVITRAQAQSAGLSRDAVDRRLATRRWRPLHPRVYLAAGHRLTDEARVRAAVLWAGERAVLSGVAAAWWHGMAERAPLVVGVTVSRRRCPGPRPGVAVRRRELDPADRDERRGVVLTARPLTVLEAAVELGGTGGEFLDRALQRWVRFPAVYAAYCRNLGAHGSATAGKLLVAAADRSASVAERLLARQLRAAGITGWRAGHEAGGFVIDIAFPAARVAIEVDGWAWHMDTERAGRDRRRQNALVRQGWTVLRYTWHDLTGRPRTVLAEILHEVATACAASV</sequence>
<gene>
    <name evidence="2" type="ORF">HF519_08245</name>
</gene>
<dbReference type="InterPro" id="IPR011335">
    <property type="entry name" value="Restrct_endonuc-II-like"/>
</dbReference>
<accession>A0A848DG88</accession>